<name>E0XL27_HEV</name>
<sequence length="186" mass="21279">MLWRLTIGSEGIQLPCKWPIKSACTDRRRLLIAYSAVGYTRSLLKSPCRPGWIIISQAMRCTYYQPCRLGTGPGALRLVRRGRTASRPPLPPRQLLRRRRLRGPLQLGPPEALTRGRCRHPRPTYWWSPQAWLIPPIWLSSKNRRARLANLWVTPMCPRGRSATGSWRGFRDRGSPSVSGVKTATW</sequence>
<evidence type="ECO:0000256" key="1">
    <source>
        <dbReference type="SAM" id="MobiDB-lite"/>
    </source>
</evidence>
<proteinExistence type="predicted"/>
<feature type="compositionally biased region" description="Polar residues" evidence="1">
    <location>
        <begin position="176"/>
        <end position="186"/>
    </location>
</feature>
<dbReference type="Proteomes" id="UP000146122">
    <property type="component" value="Genome"/>
</dbReference>
<evidence type="ECO:0000313" key="2">
    <source>
        <dbReference type="EMBL" id="ADM35758.1"/>
    </source>
</evidence>
<dbReference type="EMBL" id="GU345043">
    <property type="protein sequence ID" value="ADM35758.1"/>
    <property type="molecule type" value="Genomic_RNA"/>
</dbReference>
<feature type="region of interest" description="Disordered" evidence="1">
    <location>
        <begin position="163"/>
        <end position="186"/>
    </location>
</feature>
<protein>
    <submittedName>
        <fullName evidence="2">Uncharacterized protein</fullName>
    </submittedName>
</protein>
<accession>E0XL27</accession>
<evidence type="ECO:0000313" key="3">
    <source>
        <dbReference type="Proteomes" id="UP000146122"/>
    </source>
</evidence>
<organism evidence="2 3">
    <name type="scientific">Hepatitis E virus rat/R68/DEU/2009</name>
    <dbReference type="NCBI Taxonomy" id="879095"/>
    <lineage>
        <taxon>Viruses</taxon>
        <taxon>Riboviria</taxon>
        <taxon>Orthornavirae</taxon>
        <taxon>Kitrinoviricota</taxon>
        <taxon>Alsuviricetes</taxon>
        <taxon>Hepelivirales</taxon>
        <taxon>Hepeviridae</taxon>
        <taxon>Orthohepevirinae</taxon>
        <taxon>Paslahepevirus</taxon>
        <taxon>Hepatitis E virus</taxon>
    </lineage>
</organism>
<reference evidence="2 3" key="1">
    <citation type="journal article" date="2010" name="Emerg. Infect. Dis.">
        <title>Novel hepatitis E virus genotype in Norway rats, Germany.</title>
        <authorList>
            <person name="Johne R."/>
            <person name="Heckel G."/>
            <person name="Plenge-Bonig A."/>
            <person name="Kindler E."/>
            <person name="Maresch C."/>
            <person name="Reetz J."/>
            <person name="Schielke A."/>
            <person name="Ulrich R.G."/>
        </authorList>
    </citation>
    <scope>NUCLEOTIDE SEQUENCE [LARGE SCALE GENOMIC DNA]</scope>
    <source>
        <strain evidence="2">R68</strain>
    </source>
</reference>